<evidence type="ECO:0000313" key="1">
    <source>
        <dbReference type="EMBL" id="EGD31133.1"/>
    </source>
</evidence>
<dbReference type="Proteomes" id="UP000003351">
    <property type="component" value="Unassembled WGS sequence"/>
</dbReference>
<dbReference type="EMBL" id="AEXW01000008">
    <property type="protein sequence ID" value="EGD31133.1"/>
    <property type="molecule type" value="Genomic_DNA"/>
</dbReference>
<protein>
    <submittedName>
        <fullName evidence="1">Uncharacterized protein</fullName>
    </submittedName>
</protein>
<dbReference type="AlphaFoldDB" id="F0IAH5"/>
<sequence length="58" mass="7308">MVDFLPEKINYLLFEEFLLYFAYLHDEAFLFCKDFWSRNLFRFPKIHLILPIFLIRME</sequence>
<proteinExistence type="predicted"/>
<evidence type="ECO:0000313" key="2">
    <source>
        <dbReference type="Proteomes" id="UP000003351"/>
    </source>
</evidence>
<comment type="caution">
    <text evidence="1">The sequence shown here is derived from an EMBL/GenBank/DDBJ whole genome shotgun (WGS) entry which is preliminary data.</text>
</comment>
<reference evidence="1 2" key="1">
    <citation type="submission" date="2011-02" db="EMBL/GenBank/DDBJ databases">
        <authorList>
            <person name="Muzny D."/>
            <person name="Qin X."/>
            <person name="Deng J."/>
            <person name="Jiang H."/>
            <person name="Liu Y."/>
            <person name="Qu J."/>
            <person name="Song X.-Z."/>
            <person name="Zhang L."/>
            <person name="Thornton R."/>
            <person name="Coyle M."/>
            <person name="Francisco L."/>
            <person name="Jackson L."/>
            <person name="Javaid M."/>
            <person name="Korchina V."/>
            <person name="Kovar C."/>
            <person name="Mata R."/>
            <person name="Mathew T."/>
            <person name="Ngo R."/>
            <person name="Nguyen L."/>
            <person name="Nguyen N."/>
            <person name="Okwuonu G."/>
            <person name="Ongeri F."/>
            <person name="Pham C."/>
            <person name="Simmons D."/>
            <person name="Wilczek-Boney K."/>
            <person name="Hale W."/>
            <person name="Jakkamsetti A."/>
            <person name="Pham P."/>
            <person name="Ruth R."/>
            <person name="San Lucas F."/>
            <person name="Warren J."/>
            <person name="Zhang J."/>
            <person name="Zhao Z."/>
            <person name="Zhou C."/>
            <person name="Zhu D."/>
            <person name="Lee S."/>
            <person name="Bess C."/>
            <person name="Blankenburg K."/>
            <person name="Forbes L."/>
            <person name="Fu Q."/>
            <person name="Gubbala S."/>
            <person name="Hirani K."/>
            <person name="Jayaseelan J.C."/>
            <person name="Lara F."/>
            <person name="Munidasa M."/>
            <person name="Palculict T."/>
            <person name="Patil S."/>
            <person name="Pu L.-L."/>
            <person name="Saada N."/>
            <person name="Tang L."/>
            <person name="Weissenberger G."/>
            <person name="Zhu Y."/>
            <person name="Hemphill L."/>
            <person name="Shang Y."/>
            <person name="Youmans B."/>
            <person name="Ayvaz T."/>
            <person name="Ross M."/>
            <person name="Santibanez J."/>
            <person name="Aqrawi P."/>
            <person name="Gross S."/>
            <person name="Joshi V."/>
            <person name="Fowler G."/>
            <person name="Nazareth L."/>
            <person name="Reid J."/>
            <person name="Worley K."/>
            <person name="Petrosino J."/>
            <person name="Highlander S."/>
            <person name="Gibbs R."/>
        </authorList>
    </citation>
    <scope>NUCLEOTIDE SEQUENCE [LARGE SCALE GENOMIC DNA]</scope>
    <source>
        <strain evidence="1 2">SK115</strain>
    </source>
</reference>
<accession>F0IAH5</accession>
<name>F0IAH5_STRSA</name>
<gene>
    <name evidence="1" type="ORF">HMPREF9382_1810</name>
</gene>
<organism evidence="1 2">
    <name type="scientific">Streptococcus sanguinis SK115</name>
    <dbReference type="NCBI Taxonomy" id="888810"/>
    <lineage>
        <taxon>Bacteria</taxon>
        <taxon>Bacillati</taxon>
        <taxon>Bacillota</taxon>
        <taxon>Bacilli</taxon>
        <taxon>Lactobacillales</taxon>
        <taxon>Streptococcaceae</taxon>
        <taxon>Streptococcus</taxon>
    </lineage>
</organism>
<dbReference type="HOGENOM" id="CLU_2977482_0_0_9"/>